<organism evidence="1 2">
    <name type="scientific">Nepenthes gracilis</name>
    <name type="common">Slender pitcher plant</name>
    <dbReference type="NCBI Taxonomy" id="150966"/>
    <lineage>
        <taxon>Eukaryota</taxon>
        <taxon>Viridiplantae</taxon>
        <taxon>Streptophyta</taxon>
        <taxon>Embryophyta</taxon>
        <taxon>Tracheophyta</taxon>
        <taxon>Spermatophyta</taxon>
        <taxon>Magnoliopsida</taxon>
        <taxon>eudicotyledons</taxon>
        <taxon>Gunneridae</taxon>
        <taxon>Pentapetalae</taxon>
        <taxon>Caryophyllales</taxon>
        <taxon>Nepenthaceae</taxon>
        <taxon>Nepenthes</taxon>
    </lineage>
</organism>
<gene>
    <name evidence="1" type="ORF">Nepgr_002841</name>
</gene>
<protein>
    <submittedName>
        <fullName evidence="1">Uncharacterized protein</fullName>
    </submittedName>
</protein>
<reference evidence="1" key="1">
    <citation type="submission" date="2023-05" db="EMBL/GenBank/DDBJ databases">
        <title>Nepenthes gracilis genome sequencing.</title>
        <authorList>
            <person name="Fukushima K."/>
        </authorList>
    </citation>
    <scope>NUCLEOTIDE SEQUENCE</scope>
    <source>
        <strain evidence="1">SING2019-196</strain>
    </source>
</reference>
<keyword evidence="2" id="KW-1185">Reference proteome</keyword>
<accession>A0AAD3P7U4</accession>
<evidence type="ECO:0000313" key="2">
    <source>
        <dbReference type="Proteomes" id="UP001279734"/>
    </source>
</evidence>
<comment type="caution">
    <text evidence="1">The sequence shown here is derived from an EMBL/GenBank/DDBJ whole genome shotgun (WGS) entry which is preliminary data.</text>
</comment>
<evidence type="ECO:0000313" key="1">
    <source>
        <dbReference type="EMBL" id="GMH01002.1"/>
    </source>
</evidence>
<name>A0AAD3P7U4_NEPGR</name>
<dbReference type="EMBL" id="BSYO01000002">
    <property type="protein sequence ID" value="GMH01002.1"/>
    <property type="molecule type" value="Genomic_DNA"/>
</dbReference>
<proteinExistence type="predicted"/>
<dbReference type="AlphaFoldDB" id="A0AAD3P7U4"/>
<sequence>MHPVLDAISSDDKSLMGNKLGPSILVFLSIVRGERVDCKYSSQGLADQVNAPSLSDQARSTKQALYLKQLKSILKKPRDRRLAFPSLADLIKS</sequence>
<dbReference type="Proteomes" id="UP001279734">
    <property type="component" value="Unassembled WGS sequence"/>
</dbReference>